<dbReference type="Proteomes" id="UP001515480">
    <property type="component" value="Unassembled WGS sequence"/>
</dbReference>
<evidence type="ECO:0000313" key="4">
    <source>
        <dbReference type="Proteomes" id="UP001515480"/>
    </source>
</evidence>
<evidence type="ECO:0000313" key="3">
    <source>
        <dbReference type="EMBL" id="KAL1515850.1"/>
    </source>
</evidence>
<feature type="compositionally biased region" description="Low complexity" evidence="2">
    <location>
        <begin position="182"/>
        <end position="194"/>
    </location>
</feature>
<evidence type="ECO:0000256" key="2">
    <source>
        <dbReference type="SAM" id="MobiDB-lite"/>
    </source>
</evidence>
<keyword evidence="4" id="KW-1185">Reference proteome</keyword>
<evidence type="ECO:0008006" key="5">
    <source>
        <dbReference type="Google" id="ProtNLM"/>
    </source>
</evidence>
<reference evidence="3 4" key="1">
    <citation type="journal article" date="2024" name="Science">
        <title>Giant polyketide synthase enzymes in the biosynthesis of giant marine polyether toxins.</title>
        <authorList>
            <person name="Fallon T.R."/>
            <person name="Shende V.V."/>
            <person name="Wierzbicki I.H."/>
            <person name="Pendleton A.L."/>
            <person name="Watervoot N.F."/>
            <person name="Auber R.P."/>
            <person name="Gonzalez D.J."/>
            <person name="Wisecaver J.H."/>
            <person name="Moore B.S."/>
        </authorList>
    </citation>
    <scope>NUCLEOTIDE SEQUENCE [LARGE SCALE GENOMIC DNA]</scope>
    <source>
        <strain evidence="3 4">12B1</strain>
    </source>
</reference>
<feature type="region of interest" description="Disordered" evidence="2">
    <location>
        <begin position="163"/>
        <end position="368"/>
    </location>
</feature>
<sequence>MLSLASEELQSIHEEIRELHARGNEQRSLLGHPPAADIEAILQRHKGNAVGESPSAVRLTPHSLNQLTQLRDLKANELQTLILRNVGRWRGAAKVAARTEHSRTWPGSRFNVRTLLATVEALLEQHQEIKQQELVKRALERENGALQREMGVLEEETGLLRHALADHSSQRRSSFTNERRGSQSSSVQVAASSGKPLQLVHRSSGRIAPPSKPGTGATPVSATPPALTASHRNAPTCASKSTLQHRAPPQLSHASSTVSIHPEQRPPPQLSHASSTVSIHPEQRAPPQLSDASSTVSIPPEQRSNLSAPPPKGTSQASSTTGAPSGASSTRSSSSTGSGACATGSSERSRADAASSDEQESTKHEAEACRLQKEMESQTAELKKLKAALAAAEGEARQSKAVASTAEKKVLEMGAELVKLKASEARLQAEAAANLKKMEARVEEERTAWSAKLDAAATDAAAAKKQMESVLVEAKAAKSSLLSQQVQSTSREEAIAKQLALMEARTTQLEGELSAMSRDLEKARQEVQHSNRRAAELAEALSAEQAKCASRNEELVDVQSQLRTARAQAAQVTSSLTSSKELTEALHAARDAEDHARRQLDAKGDEVATLASELQKESALVELERSHCKQMQEALEAEQSAVKAMKVLLDGRLDECTAAGGDMAQGALELSQLMSRCETLTALLQSSRSLAASAIDLVVTWRVTGRRAIAPMEDLKAQAEINTVRVVAITEKLQGFIAQNEPNIREVGLLCSELRQVRQVLAGQSRLASMAEGNLTKHSDASIRATIAAVESNGAQERAKLLELLEAANKRCTALQQQLKLSASPQANILSHAVKRQPPPLPMTKVSPRRQPPLPMFGSAEYAQNAPTPRMNHRQTRKTFHAWTRTDQQLR</sequence>
<accession>A0AB34JBR9</accession>
<comment type="caution">
    <text evidence="3">The sequence shown here is derived from an EMBL/GenBank/DDBJ whole genome shotgun (WGS) entry which is preliminary data.</text>
</comment>
<keyword evidence="1" id="KW-0175">Coiled coil</keyword>
<feature type="coiled-coil region" evidence="1">
    <location>
        <begin position="375"/>
        <end position="402"/>
    </location>
</feature>
<dbReference type="EMBL" id="JBGBPQ010000011">
    <property type="protein sequence ID" value="KAL1515850.1"/>
    <property type="molecule type" value="Genomic_DNA"/>
</dbReference>
<evidence type="ECO:0000256" key="1">
    <source>
        <dbReference type="SAM" id="Coils"/>
    </source>
</evidence>
<feature type="region of interest" description="Disordered" evidence="2">
    <location>
        <begin position="860"/>
        <end position="891"/>
    </location>
</feature>
<dbReference type="AlphaFoldDB" id="A0AB34JBR9"/>
<proteinExistence type="predicted"/>
<feature type="compositionally biased region" description="Polar residues" evidence="2">
    <location>
        <begin position="290"/>
        <end position="307"/>
    </location>
</feature>
<organism evidence="3 4">
    <name type="scientific">Prymnesium parvum</name>
    <name type="common">Toxic golden alga</name>
    <dbReference type="NCBI Taxonomy" id="97485"/>
    <lineage>
        <taxon>Eukaryota</taxon>
        <taxon>Haptista</taxon>
        <taxon>Haptophyta</taxon>
        <taxon>Prymnesiophyceae</taxon>
        <taxon>Prymnesiales</taxon>
        <taxon>Prymnesiaceae</taxon>
        <taxon>Prymnesium</taxon>
    </lineage>
</organism>
<feature type="coiled-coil region" evidence="1">
    <location>
        <begin position="112"/>
        <end position="156"/>
    </location>
</feature>
<feature type="compositionally biased region" description="Basic residues" evidence="2">
    <location>
        <begin position="871"/>
        <end position="880"/>
    </location>
</feature>
<feature type="compositionally biased region" description="Polar residues" evidence="2">
    <location>
        <begin position="230"/>
        <end position="244"/>
    </location>
</feature>
<protein>
    <recommendedName>
        <fullName evidence="5">Centrosomal protein of 70 kDa</fullName>
    </recommendedName>
</protein>
<name>A0AB34JBR9_PRYPA</name>
<feature type="compositionally biased region" description="Low complexity" evidence="2">
    <location>
        <begin position="313"/>
        <end position="356"/>
    </location>
</feature>
<gene>
    <name evidence="3" type="ORF">AB1Y20_002465</name>
</gene>
<feature type="coiled-coil region" evidence="1">
    <location>
        <begin position="506"/>
        <end position="540"/>
    </location>
</feature>